<evidence type="ECO:0000256" key="6">
    <source>
        <dbReference type="ARBA" id="ARBA00023239"/>
    </source>
</evidence>
<dbReference type="GO" id="GO:0046872">
    <property type="term" value="F:metal ion binding"/>
    <property type="evidence" value="ECO:0007669"/>
    <property type="project" value="UniProtKB-KW"/>
</dbReference>
<dbReference type="PANTHER" id="PTHR30389">
    <property type="entry name" value="FUMARATE HYDRATASE-RELATED"/>
    <property type="match status" value="1"/>
</dbReference>
<keyword evidence="4" id="KW-0408">Iron</keyword>
<dbReference type="Proteomes" id="UP000706172">
    <property type="component" value="Unassembled WGS sequence"/>
</dbReference>
<keyword evidence="6" id="KW-0456">Lyase</keyword>
<dbReference type="GO" id="GO:0051539">
    <property type="term" value="F:4 iron, 4 sulfur cluster binding"/>
    <property type="evidence" value="ECO:0007669"/>
    <property type="project" value="UniProtKB-KW"/>
</dbReference>
<feature type="non-terminal residue" evidence="8">
    <location>
        <position position="143"/>
    </location>
</feature>
<comment type="similarity">
    <text evidence="1">Belongs to the class-I fumarase family.</text>
</comment>
<sequence length="143" mass="16532">MTEFNYDPLFPLGEDTTQYRMLTRDFVRTREFEGSEVLLVEPRALTLLAQTAFKDVAHLYRVDHLKQLQAVMEDPDSSDNDRYVALELLKNAVIAAEKVYPMCQDTGTAIIMAKKGQQVWTWSDDEKELSKGVFEAYTKNFLR</sequence>
<evidence type="ECO:0000313" key="9">
    <source>
        <dbReference type="Proteomes" id="UP000706172"/>
    </source>
</evidence>
<evidence type="ECO:0000256" key="4">
    <source>
        <dbReference type="ARBA" id="ARBA00023004"/>
    </source>
</evidence>
<name>A0A931CX11_9BACT</name>
<accession>A0A931CX11</accession>
<evidence type="ECO:0000256" key="3">
    <source>
        <dbReference type="ARBA" id="ARBA00022723"/>
    </source>
</evidence>
<gene>
    <name evidence="8" type="ORF">H0S81_03490</name>
</gene>
<reference evidence="8" key="1">
    <citation type="submission" date="2020-07" db="EMBL/GenBank/DDBJ databases">
        <title>Severe corrosion of carbon steel in oil field produced water can be linked to methanogenic archaea containing a special type of NiFe hydrogenase.</title>
        <authorList>
            <person name="Lahme S."/>
            <person name="Mand J."/>
            <person name="Longwell J."/>
            <person name="Smith R."/>
            <person name="Enning D."/>
        </authorList>
    </citation>
    <scope>NUCLEOTIDE SEQUENCE</scope>
    <source>
        <strain evidence="8">MIC098Bin6</strain>
    </source>
</reference>
<evidence type="ECO:0000259" key="7">
    <source>
        <dbReference type="Pfam" id="PF05681"/>
    </source>
</evidence>
<dbReference type="AlphaFoldDB" id="A0A931CX11"/>
<keyword evidence="2" id="KW-0004">4Fe-4S</keyword>
<dbReference type="InterPro" id="IPR051208">
    <property type="entry name" value="Class-I_Fumarase/Tartrate_DH"/>
</dbReference>
<proteinExistence type="inferred from homology"/>
<evidence type="ECO:0000256" key="2">
    <source>
        <dbReference type="ARBA" id="ARBA00022485"/>
    </source>
</evidence>
<dbReference type="InterPro" id="IPR004646">
    <property type="entry name" value="Fe-S_hydro-lyase_TtdA-typ_cat"/>
</dbReference>
<evidence type="ECO:0000256" key="5">
    <source>
        <dbReference type="ARBA" id="ARBA00023014"/>
    </source>
</evidence>
<dbReference type="Pfam" id="PF05681">
    <property type="entry name" value="Fumerase"/>
    <property type="match status" value="1"/>
</dbReference>
<organism evidence="8 9">
    <name type="scientific">Desulfotignum balticum</name>
    <dbReference type="NCBI Taxonomy" id="115781"/>
    <lineage>
        <taxon>Bacteria</taxon>
        <taxon>Pseudomonadati</taxon>
        <taxon>Thermodesulfobacteriota</taxon>
        <taxon>Desulfobacteria</taxon>
        <taxon>Desulfobacterales</taxon>
        <taxon>Desulfobacteraceae</taxon>
        <taxon>Desulfotignum</taxon>
    </lineage>
</organism>
<dbReference type="GO" id="GO:0016829">
    <property type="term" value="F:lyase activity"/>
    <property type="evidence" value="ECO:0007669"/>
    <property type="project" value="UniProtKB-KW"/>
</dbReference>
<keyword evidence="3" id="KW-0479">Metal-binding</keyword>
<evidence type="ECO:0000313" key="8">
    <source>
        <dbReference type="EMBL" id="MBG0778971.1"/>
    </source>
</evidence>
<dbReference type="EMBL" id="JACCQK010000163">
    <property type="protein sequence ID" value="MBG0778971.1"/>
    <property type="molecule type" value="Genomic_DNA"/>
</dbReference>
<evidence type="ECO:0000256" key="1">
    <source>
        <dbReference type="ARBA" id="ARBA00008876"/>
    </source>
</evidence>
<feature type="domain" description="Fe-S hydro-lyase tartrate dehydratase alpha-type catalytic" evidence="7">
    <location>
        <begin position="49"/>
        <end position="143"/>
    </location>
</feature>
<comment type="caution">
    <text evidence="8">The sequence shown here is derived from an EMBL/GenBank/DDBJ whole genome shotgun (WGS) entry which is preliminary data.</text>
</comment>
<dbReference type="PANTHER" id="PTHR30389:SF0">
    <property type="entry name" value="FUMARATE HYDRATASE CLASS I, AEROBIC"/>
    <property type="match status" value="1"/>
</dbReference>
<keyword evidence="5" id="KW-0411">Iron-sulfur</keyword>
<protein>
    <submittedName>
        <fullName evidence="8">Fumarate hydratase</fullName>
    </submittedName>
</protein>